<dbReference type="EMBL" id="AE017349">
    <property type="protein sequence ID" value="ALO60777.1"/>
    <property type="molecule type" value="Genomic_DNA"/>
</dbReference>
<feature type="domain" description="Alpha/beta hydrolase fold-3" evidence="3">
    <location>
        <begin position="165"/>
        <end position="372"/>
    </location>
</feature>
<proteinExistence type="predicted"/>
<evidence type="ECO:0000256" key="2">
    <source>
        <dbReference type="SAM" id="Phobius"/>
    </source>
</evidence>
<keyword evidence="2" id="KW-0812">Transmembrane</keyword>
<dbReference type="InterPro" id="IPR029058">
    <property type="entry name" value="AB_hydrolase_fold"/>
</dbReference>
<dbReference type="AlphaFoldDB" id="A0A0S2LJ35"/>
<dbReference type="SUPFAM" id="SSF53474">
    <property type="entry name" value="alpha/beta-Hydrolases"/>
    <property type="match status" value="1"/>
</dbReference>
<name>A0A0S2LJ35_CRYD1</name>
<evidence type="ECO:0000313" key="4">
    <source>
        <dbReference type="EMBL" id="ALO60777.1"/>
    </source>
</evidence>
<sequence length="395" mass="44644">MATATTGKETSLEDLIRLLPDPQAPLPPLSQNIYTVVTWLVYLVYLSIVPIYLPYLILLHILLPRPFPSWTLSQRINTRLSKLQSTLLAWWLPPILFDEWKVEVWKMYTDETETGKLEVEIVSLPPIDEKMVVSSLLDVRPAVRPGFMIIPKDTVYQPVTKARVILHIHGGGYIRGHPLWTSFPVDIARATGMPCLSVCYRKTLESSSAFPAPLYDALSAYLYLTQTYPGSSVLLLAESAGGHLALLLSRYIRHFSLPQPGYIALLSPWADLSMSYPSYKSNKDYDTLCPRRLRTAVNSAMRYFIPAALKTEWFSPANAESKSWSYLKEERVKVYIQYGGRELFRDEIVSLAERMKGAGVETTLREDVDGLHTAGLSEPRAKNTFQEDLLGMLKA</sequence>
<dbReference type="Gene3D" id="3.40.50.1820">
    <property type="entry name" value="alpha/beta hydrolase"/>
    <property type="match status" value="1"/>
</dbReference>
<dbReference type="PaxDb" id="214684-A0A0S2LJ35"/>
<dbReference type="RefSeq" id="XP_024514410.1">
    <property type="nucleotide sequence ID" value="XM_024658739.1"/>
</dbReference>
<keyword evidence="2" id="KW-1133">Transmembrane helix</keyword>
<dbReference type="KEGG" id="cne:CNI02805"/>
<keyword evidence="1" id="KW-0378">Hydrolase</keyword>
<accession>A0A0S2LJ35</accession>
<dbReference type="OrthoDB" id="2152029at2759"/>
<evidence type="ECO:0000259" key="3">
    <source>
        <dbReference type="Pfam" id="PF07859"/>
    </source>
</evidence>
<dbReference type="GO" id="GO:0016787">
    <property type="term" value="F:hydrolase activity"/>
    <property type="evidence" value="ECO:0007669"/>
    <property type="project" value="UniProtKB-KW"/>
</dbReference>
<evidence type="ECO:0000256" key="1">
    <source>
        <dbReference type="ARBA" id="ARBA00022801"/>
    </source>
</evidence>
<keyword evidence="2" id="KW-0472">Membrane</keyword>
<evidence type="ECO:0000313" key="5">
    <source>
        <dbReference type="Proteomes" id="UP000002149"/>
    </source>
</evidence>
<dbReference type="PANTHER" id="PTHR48081:SF31">
    <property type="entry name" value="STERYL ACETYL HYDROLASE MUG81-RELATED"/>
    <property type="match status" value="1"/>
</dbReference>
<feature type="transmembrane region" description="Helical" evidence="2">
    <location>
        <begin position="39"/>
        <end position="63"/>
    </location>
</feature>
<dbReference type="InterPro" id="IPR050300">
    <property type="entry name" value="GDXG_lipolytic_enzyme"/>
</dbReference>
<keyword evidence="5" id="KW-1185">Reference proteome</keyword>
<organism evidence="4 5">
    <name type="scientific">Cryptococcus deneoformans (strain JEC21 / ATCC MYA-565)</name>
    <name type="common">Cryptococcus neoformans var. neoformans serotype D</name>
    <dbReference type="NCBI Taxonomy" id="214684"/>
    <lineage>
        <taxon>Eukaryota</taxon>
        <taxon>Fungi</taxon>
        <taxon>Dikarya</taxon>
        <taxon>Basidiomycota</taxon>
        <taxon>Agaricomycotina</taxon>
        <taxon>Tremellomycetes</taxon>
        <taxon>Tremellales</taxon>
        <taxon>Cryptococcaceae</taxon>
        <taxon>Cryptococcus</taxon>
        <taxon>Cryptococcus neoformans species complex</taxon>
    </lineage>
</organism>
<dbReference type="GeneID" id="36393039"/>
<protein>
    <recommendedName>
        <fullName evidence="3">Alpha/beta hydrolase fold-3 domain-containing protein</fullName>
    </recommendedName>
</protein>
<dbReference type="InParanoid" id="A0A0S2LJ35"/>
<dbReference type="InterPro" id="IPR013094">
    <property type="entry name" value="AB_hydrolase_3"/>
</dbReference>
<dbReference type="PANTHER" id="PTHR48081">
    <property type="entry name" value="AB HYDROLASE SUPERFAMILY PROTEIN C4A8.06C"/>
    <property type="match status" value="1"/>
</dbReference>
<dbReference type="VEuPathDB" id="FungiDB:CNI02805"/>
<gene>
    <name evidence="4" type="ordered locus">CNI02805</name>
</gene>
<dbReference type="Pfam" id="PF07859">
    <property type="entry name" value="Abhydrolase_3"/>
    <property type="match status" value="1"/>
</dbReference>
<reference evidence="4 5" key="1">
    <citation type="journal article" date="2005" name="Science">
        <title>The genome of the basidiomycetous yeast and human pathogen Cryptococcus neoformans.</title>
        <authorList>
            <person name="Loftus B.J."/>
            <person name="Fung E."/>
            <person name="Roncaglia P."/>
            <person name="Rowley D."/>
            <person name="Amedeo P."/>
            <person name="Bruno D."/>
            <person name="Vamathevan J."/>
            <person name="Miranda M."/>
            <person name="Anderson I.J."/>
            <person name="Fraser J.A."/>
            <person name="Allen J.E."/>
            <person name="Bosdet I.E."/>
            <person name="Brent M.R."/>
            <person name="Chiu R."/>
            <person name="Doering T.L."/>
            <person name="Donlin M.J."/>
            <person name="D'Souza C.A."/>
            <person name="Fox D.S."/>
            <person name="Grinberg V."/>
            <person name="Fu J."/>
            <person name="Fukushima M."/>
            <person name="Haas B.J."/>
            <person name="Huang J.C."/>
            <person name="Janbon G."/>
            <person name="Jones S.J."/>
            <person name="Koo H.L."/>
            <person name="Krzywinski M.I."/>
            <person name="Kwon-Chung J.K."/>
            <person name="Lengeler K.B."/>
            <person name="Maiti R."/>
            <person name="Marra M.A."/>
            <person name="Marra R.E."/>
            <person name="Mathewson C.A."/>
            <person name="Mitchell T.G."/>
            <person name="Pertea M."/>
            <person name="Riggs F.R."/>
            <person name="Salzberg S.L."/>
            <person name="Schein J.E."/>
            <person name="Shvartsbeyn A."/>
            <person name="Shin H."/>
            <person name="Shumway M."/>
            <person name="Specht C.A."/>
            <person name="Suh B.B."/>
            <person name="Tenney A."/>
            <person name="Utterback T.R."/>
            <person name="Wickes B.L."/>
            <person name="Wortman J.R."/>
            <person name="Wye N.H."/>
            <person name="Kronstad J.W."/>
            <person name="Lodge J.K."/>
            <person name="Heitman J."/>
            <person name="Davis R.W."/>
            <person name="Fraser C.M."/>
            <person name="Hyman R.W."/>
        </authorList>
    </citation>
    <scope>NUCLEOTIDE SEQUENCE [LARGE SCALE GENOMIC DNA]</scope>
    <source>
        <strain evidence="5">JEC21 / ATCC MYA-565</strain>
    </source>
</reference>
<dbReference type="Proteomes" id="UP000002149">
    <property type="component" value="Chromosome 9"/>
</dbReference>